<accession>A9E1S3</accession>
<dbReference type="Gene3D" id="3.40.30.10">
    <property type="entry name" value="Glutaredoxin"/>
    <property type="match status" value="1"/>
</dbReference>
<evidence type="ECO:0000259" key="1">
    <source>
        <dbReference type="PROSITE" id="PS51352"/>
    </source>
</evidence>
<feature type="domain" description="Thioredoxin" evidence="1">
    <location>
        <begin position="51"/>
        <end position="208"/>
    </location>
</feature>
<dbReference type="OrthoDB" id="9809746at2"/>
<dbReference type="eggNOG" id="COG1225">
    <property type="taxonomic scope" value="Bacteria"/>
</dbReference>
<dbReference type="InterPro" id="IPR000866">
    <property type="entry name" value="AhpC/TSA"/>
</dbReference>
<dbReference type="InterPro" id="IPR036249">
    <property type="entry name" value="Thioredoxin-like_sf"/>
</dbReference>
<dbReference type="PANTHER" id="PTHR43640">
    <property type="entry name" value="OS07G0260300 PROTEIN"/>
    <property type="match status" value="1"/>
</dbReference>
<dbReference type="STRING" id="391587.KAOT1_22486"/>
<dbReference type="GO" id="GO:0016209">
    <property type="term" value="F:antioxidant activity"/>
    <property type="evidence" value="ECO:0007669"/>
    <property type="project" value="InterPro"/>
</dbReference>
<dbReference type="RefSeq" id="WP_007097021.1">
    <property type="nucleotide sequence ID" value="NZ_CP142125.1"/>
</dbReference>
<comment type="caution">
    <text evidence="2">The sequence shown here is derived from an EMBL/GenBank/DDBJ whole genome shotgun (WGS) entry which is preliminary data.</text>
</comment>
<dbReference type="AlphaFoldDB" id="A9E1S3"/>
<dbReference type="InterPro" id="IPR013766">
    <property type="entry name" value="Thioredoxin_domain"/>
</dbReference>
<dbReference type="GO" id="GO:0016853">
    <property type="term" value="F:isomerase activity"/>
    <property type="evidence" value="ECO:0007669"/>
    <property type="project" value="UniProtKB-KW"/>
</dbReference>
<protein>
    <submittedName>
        <fullName evidence="2">Thiol-disulfide isomerase or thioredoxin</fullName>
    </submittedName>
</protein>
<keyword evidence="2" id="KW-0413">Isomerase</keyword>
<dbReference type="HOGENOM" id="CLU_076204_2_1_10"/>
<organism evidence="2 3">
    <name type="scientific">Kordia algicida OT-1</name>
    <dbReference type="NCBI Taxonomy" id="391587"/>
    <lineage>
        <taxon>Bacteria</taxon>
        <taxon>Pseudomonadati</taxon>
        <taxon>Bacteroidota</taxon>
        <taxon>Flavobacteriia</taxon>
        <taxon>Flavobacteriales</taxon>
        <taxon>Flavobacteriaceae</taxon>
        <taxon>Kordia</taxon>
    </lineage>
</organism>
<dbReference type="GO" id="GO:0016491">
    <property type="term" value="F:oxidoreductase activity"/>
    <property type="evidence" value="ECO:0007669"/>
    <property type="project" value="InterPro"/>
</dbReference>
<dbReference type="PROSITE" id="PS51352">
    <property type="entry name" value="THIOREDOXIN_2"/>
    <property type="match status" value="1"/>
</dbReference>
<proteinExistence type="predicted"/>
<evidence type="ECO:0000313" key="3">
    <source>
        <dbReference type="Proteomes" id="UP000002945"/>
    </source>
</evidence>
<reference evidence="2 3" key="1">
    <citation type="journal article" date="2011" name="J. Bacteriol.">
        <title>Genome sequence of the algicidal bacterium Kordia algicida OT-1.</title>
        <authorList>
            <person name="Lee H.S."/>
            <person name="Kang S.G."/>
            <person name="Kwon K.K."/>
            <person name="Lee J.H."/>
            <person name="Kim S.J."/>
        </authorList>
    </citation>
    <scope>NUCLEOTIDE SEQUENCE [LARGE SCALE GENOMIC DNA]</scope>
    <source>
        <strain evidence="2 3">OT-1</strain>
    </source>
</reference>
<dbReference type="CDD" id="cd02969">
    <property type="entry name" value="PRX_like1"/>
    <property type="match status" value="1"/>
</dbReference>
<dbReference type="EMBL" id="ABIB01000007">
    <property type="protein sequence ID" value="EDP95667.1"/>
    <property type="molecule type" value="Genomic_DNA"/>
</dbReference>
<gene>
    <name evidence="2" type="ORF">KAOT1_22486</name>
</gene>
<evidence type="ECO:0000313" key="2">
    <source>
        <dbReference type="EMBL" id="EDP95667.1"/>
    </source>
</evidence>
<dbReference type="Pfam" id="PF00578">
    <property type="entry name" value="AhpC-TSA"/>
    <property type="match status" value="1"/>
</dbReference>
<dbReference type="SUPFAM" id="SSF52833">
    <property type="entry name" value="Thioredoxin-like"/>
    <property type="match status" value="1"/>
</dbReference>
<dbReference type="Proteomes" id="UP000002945">
    <property type="component" value="Unassembled WGS sequence"/>
</dbReference>
<sequence>MKTIKLAVLALLFVVVSCTEKKKETAEKTEGKAKVVAENVEKAKKEVTNGYQVGDIVKDFSLKNVDGKMVSMADYKDAKGFILTFTCNTCPYSVAYEDRLIALDKKYASKGYPVIAINPNSPEARPDDSFEKMQERAKEKGFTFPYMLDVGQKIYPVFGATRTPHMYVLAKTDKGVQVKYIGAIDDNYKDANAVSKRYIEDAVDALLAGKEVEVKTTKAIGCSIKV</sequence>
<dbReference type="InterPro" id="IPR047262">
    <property type="entry name" value="PRX-like1"/>
</dbReference>
<dbReference type="PANTHER" id="PTHR43640:SF1">
    <property type="entry name" value="THIOREDOXIN-DEPENDENT PEROXIREDOXIN"/>
    <property type="match status" value="1"/>
</dbReference>
<name>A9E1S3_9FLAO</name>
<keyword evidence="3" id="KW-1185">Reference proteome</keyword>
<dbReference type="PROSITE" id="PS51257">
    <property type="entry name" value="PROKAR_LIPOPROTEIN"/>
    <property type="match status" value="1"/>
</dbReference>